<evidence type="ECO:0000256" key="1">
    <source>
        <dbReference type="ARBA" id="ARBA00022729"/>
    </source>
</evidence>
<dbReference type="EMBL" id="BSNW01000041">
    <property type="protein sequence ID" value="GLQ69562.1"/>
    <property type="molecule type" value="Genomic_DNA"/>
</dbReference>
<dbReference type="Pfam" id="PF02563">
    <property type="entry name" value="Poly_export"/>
    <property type="match status" value="1"/>
</dbReference>
<dbReference type="InterPro" id="IPR003715">
    <property type="entry name" value="Poly_export_N"/>
</dbReference>
<feature type="domain" description="Polysaccharide export protein N-terminal" evidence="3">
    <location>
        <begin position="77"/>
        <end position="168"/>
    </location>
</feature>
<dbReference type="PANTHER" id="PTHR33619">
    <property type="entry name" value="POLYSACCHARIDE EXPORT PROTEIN GFCE-RELATED"/>
    <property type="match status" value="1"/>
</dbReference>
<keyword evidence="1 2" id="KW-0732">Signal</keyword>
<evidence type="ECO:0000313" key="5">
    <source>
        <dbReference type="Proteomes" id="UP001156672"/>
    </source>
</evidence>
<proteinExistence type="predicted"/>
<accession>A0ABQ5X3X4</accession>
<evidence type="ECO:0000259" key="3">
    <source>
        <dbReference type="Pfam" id="PF02563"/>
    </source>
</evidence>
<evidence type="ECO:0000313" key="4">
    <source>
        <dbReference type="EMBL" id="GLQ69562.1"/>
    </source>
</evidence>
<dbReference type="InterPro" id="IPR049712">
    <property type="entry name" value="Poly_export"/>
</dbReference>
<dbReference type="Gene3D" id="3.10.560.10">
    <property type="entry name" value="Outer membrane lipoprotein wza domain like"/>
    <property type="match status" value="2"/>
</dbReference>
<protein>
    <recommendedName>
        <fullName evidence="3">Polysaccharide export protein N-terminal domain-containing protein</fullName>
    </recommendedName>
</protein>
<evidence type="ECO:0000256" key="2">
    <source>
        <dbReference type="SAM" id="SignalP"/>
    </source>
</evidence>
<comment type="caution">
    <text evidence="4">The sequence shown here is derived from an EMBL/GenBank/DDBJ whole genome shotgun (WGS) entry which is preliminary data.</text>
</comment>
<dbReference type="RefSeq" id="WP_082790603.1">
    <property type="nucleotide sequence ID" value="NZ_BEWL01000022.1"/>
</dbReference>
<name>A0ABQ5X3X4_9PROT</name>
<reference evidence="5" key="1">
    <citation type="journal article" date="2019" name="Int. J. Syst. Evol. Microbiol.">
        <title>The Global Catalogue of Microorganisms (GCM) 10K type strain sequencing project: providing services to taxonomists for standard genome sequencing and annotation.</title>
        <authorList>
            <consortium name="The Broad Institute Genomics Platform"/>
            <consortium name="The Broad Institute Genome Sequencing Center for Infectious Disease"/>
            <person name="Wu L."/>
            <person name="Ma J."/>
        </authorList>
    </citation>
    <scope>NUCLEOTIDE SEQUENCE [LARGE SCALE GENOMIC DNA]</scope>
    <source>
        <strain evidence="5">NBRC 3250</strain>
    </source>
</reference>
<keyword evidence="5" id="KW-1185">Reference proteome</keyword>
<feature type="signal peptide" evidence="2">
    <location>
        <begin position="1"/>
        <end position="22"/>
    </location>
</feature>
<dbReference type="PROSITE" id="PS51257">
    <property type="entry name" value="PROKAR_LIPOPROTEIN"/>
    <property type="match status" value="1"/>
</dbReference>
<gene>
    <name evidence="4" type="ORF">GCM10007866_20150</name>
</gene>
<organism evidence="4 5">
    <name type="scientific">Gluconobacter albidus</name>
    <dbReference type="NCBI Taxonomy" id="318683"/>
    <lineage>
        <taxon>Bacteria</taxon>
        <taxon>Pseudomonadati</taxon>
        <taxon>Pseudomonadota</taxon>
        <taxon>Alphaproteobacteria</taxon>
        <taxon>Acetobacterales</taxon>
        <taxon>Acetobacteraceae</taxon>
        <taxon>Gluconobacter</taxon>
    </lineage>
</organism>
<dbReference type="Proteomes" id="UP001156672">
    <property type="component" value="Unassembled WGS sequence"/>
</dbReference>
<dbReference type="Gene3D" id="3.30.1950.10">
    <property type="entry name" value="wza like domain"/>
    <property type="match status" value="1"/>
</dbReference>
<sequence>MKTFSSCSAAAIIACLSLTGCALPNGGPLAGTVQETRDTAVIKVTPALANQMILASRARQQALLDAALTALSGSFEKRDYRLHPGDSIQIALWTFSPLPGQAQSTSDSGGPAPLPLGNFQLDVHGNVSLPYIRGVHLAGLTGPQAEQTINHYYESLHVLQSPSATVTIASGSRSSILVTGSVGKPGILPWSPGGLTMAEALTLSMGNASAASSSAAVPGQQTATTVSVYRAGKDPVTLPIANALENAIALQPGDKLIVHSQPTVQALVLGGGATRAGSYGFGEVPSLAQVLAQAQGLNPNAANARHIFVFRQSMKTGSALYDFDFNSGVGILTAQTFPIEDRDIVYVAESPIIPVSRVLNTIFQMALPATIAR</sequence>
<dbReference type="PANTHER" id="PTHR33619:SF3">
    <property type="entry name" value="POLYSACCHARIDE EXPORT PROTEIN GFCE-RELATED"/>
    <property type="match status" value="1"/>
</dbReference>
<feature type="chain" id="PRO_5045119673" description="Polysaccharide export protein N-terminal domain-containing protein" evidence="2">
    <location>
        <begin position="23"/>
        <end position="373"/>
    </location>
</feature>